<dbReference type="RefSeq" id="WP_184207769.1">
    <property type="nucleotide sequence ID" value="NZ_JACHIF010000003.1"/>
</dbReference>
<keyword evidence="2" id="KW-1185">Reference proteome</keyword>
<organism evidence="1 2">
    <name type="scientific">Prosthecobacter dejongeii</name>
    <dbReference type="NCBI Taxonomy" id="48465"/>
    <lineage>
        <taxon>Bacteria</taxon>
        <taxon>Pseudomonadati</taxon>
        <taxon>Verrucomicrobiota</taxon>
        <taxon>Verrucomicrobiia</taxon>
        <taxon>Verrucomicrobiales</taxon>
        <taxon>Verrucomicrobiaceae</taxon>
        <taxon>Prosthecobacter</taxon>
    </lineage>
</organism>
<evidence type="ECO:0000313" key="2">
    <source>
        <dbReference type="Proteomes" id="UP000534294"/>
    </source>
</evidence>
<protein>
    <submittedName>
        <fullName evidence="1">Uncharacterized protein</fullName>
    </submittedName>
</protein>
<reference evidence="1 2" key="1">
    <citation type="submission" date="2020-08" db="EMBL/GenBank/DDBJ databases">
        <title>Genomic Encyclopedia of Type Strains, Phase IV (KMG-IV): sequencing the most valuable type-strain genomes for metagenomic binning, comparative biology and taxonomic classification.</title>
        <authorList>
            <person name="Goeker M."/>
        </authorList>
    </citation>
    <scope>NUCLEOTIDE SEQUENCE [LARGE SCALE GENOMIC DNA]</scope>
    <source>
        <strain evidence="1 2">DSM 12251</strain>
    </source>
</reference>
<proteinExistence type="predicted"/>
<comment type="caution">
    <text evidence="1">The sequence shown here is derived from an EMBL/GenBank/DDBJ whole genome shotgun (WGS) entry which is preliminary data.</text>
</comment>
<gene>
    <name evidence="1" type="ORF">HNQ64_001920</name>
</gene>
<evidence type="ECO:0000313" key="1">
    <source>
        <dbReference type="EMBL" id="MBB5037671.1"/>
    </source>
</evidence>
<dbReference type="EMBL" id="JACHIF010000003">
    <property type="protein sequence ID" value="MBB5037671.1"/>
    <property type="molecule type" value="Genomic_DNA"/>
</dbReference>
<name>A0A7W8DQ79_9BACT</name>
<dbReference type="Proteomes" id="UP000534294">
    <property type="component" value="Unassembled WGS sequence"/>
</dbReference>
<accession>A0A7W8DQ79</accession>
<sequence>MNPQTQKTNDKQLLSLHRERKKLRRKQMETALLEPPIRRGWKRLHFLTEDAERREDADVLRAILEKINVIRYHWRRNFKPTNSKRRQQLYITDHQLSWLWPTDFGPRRLLDAKWISYFKPALALWSGYPQWVLEFSQPELFELRVVPHLQTEGKILDPETESRLAWIEAKLEGPGRYRLEKLTNCSRSYGQNLRRDRLREKIAQERLFAALAGDVEAEERSLFFWLFPSASRRLIGAA</sequence>
<dbReference type="AlphaFoldDB" id="A0A7W8DQ79"/>